<comment type="caution">
    <text evidence="1">The sequence shown here is derived from an EMBL/GenBank/DDBJ whole genome shotgun (WGS) entry which is preliminary data.</text>
</comment>
<dbReference type="RefSeq" id="WP_094824571.1">
    <property type="nucleotide sequence ID" value="NZ_NEVL01000001.1"/>
</dbReference>
<sequence length="150" mass="15983">MDYLTTAVVTDTATLVLFDPACMRHRLADTADWWSIAEDELAEVNLGNAAFFNVPGDGRYGLALVDAATLGAPAVSVNLRNLSGRFFLGEGEMMSADGLEPEAVHGNVFFEAAPGAYRVHARLEAQTLLLALEPVAQATGNAFTDLVRLA</sequence>
<accession>A0A261SVY0</accession>
<evidence type="ECO:0000313" key="1">
    <source>
        <dbReference type="EMBL" id="OZI40453.1"/>
    </source>
</evidence>
<dbReference type="Pfam" id="PF19923">
    <property type="entry name" value="DUF6386"/>
    <property type="match status" value="1"/>
</dbReference>
<evidence type="ECO:0000313" key="2">
    <source>
        <dbReference type="Proteomes" id="UP000217005"/>
    </source>
</evidence>
<gene>
    <name evidence="1" type="ORF">CEG14_01415</name>
</gene>
<dbReference type="AlphaFoldDB" id="A0A261SVY0"/>
<name>A0A261SVY0_9BORD</name>
<dbReference type="InterPro" id="IPR045665">
    <property type="entry name" value="DUF6386"/>
</dbReference>
<organism evidence="1 2">
    <name type="scientific">Bordetella genomosp. 1</name>
    <dbReference type="NCBI Taxonomy" id="1395607"/>
    <lineage>
        <taxon>Bacteria</taxon>
        <taxon>Pseudomonadati</taxon>
        <taxon>Pseudomonadota</taxon>
        <taxon>Betaproteobacteria</taxon>
        <taxon>Burkholderiales</taxon>
        <taxon>Alcaligenaceae</taxon>
        <taxon>Bordetella</taxon>
    </lineage>
</organism>
<proteinExistence type="predicted"/>
<dbReference type="Proteomes" id="UP000217005">
    <property type="component" value="Unassembled WGS sequence"/>
</dbReference>
<reference evidence="1 2" key="1">
    <citation type="submission" date="2017-05" db="EMBL/GenBank/DDBJ databases">
        <title>Complete and WGS of Bordetella genogroups.</title>
        <authorList>
            <person name="Spilker T."/>
            <person name="LiPuma J."/>
        </authorList>
    </citation>
    <scope>NUCLEOTIDE SEQUENCE [LARGE SCALE GENOMIC DNA]</scope>
    <source>
        <strain evidence="1 2">AU17610</strain>
    </source>
</reference>
<protein>
    <submittedName>
        <fullName evidence="1">Uncharacterized protein</fullName>
    </submittedName>
</protein>
<dbReference type="EMBL" id="NEVL01000001">
    <property type="protein sequence ID" value="OZI40453.1"/>
    <property type="molecule type" value="Genomic_DNA"/>
</dbReference>
<dbReference type="OrthoDB" id="2604824at2"/>